<dbReference type="AlphaFoldDB" id="A2BMU7"/>
<keyword evidence="1" id="KW-0812">Transmembrane</keyword>
<feature type="transmembrane region" description="Helical" evidence="1">
    <location>
        <begin position="112"/>
        <end position="131"/>
    </location>
</feature>
<sequence>MQERTPIIPAITLEVVDKFTEALINPRKEDNRITIQIIALLISMLSIAKLVYMPSAVSSNIYMSLTLYAGALTLGAILGTLIRSGTKLFISLLILSILTLIVDPWLFKFTIIATMLTFTDINAFLTTAIMLPSKYHSSHGE</sequence>
<dbReference type="KEGG" id="hbu:Hbut_1484"/>
<feature type="transmembrane region" description="Helical" evidence="1">
    <location>
        <begin position="88"/>
        <end position="106"/>
    </location>
</feature>
<keyword evidence="3" id="KW-1185">Reference proteome</keyword>
<name>A2BMU7_HYPBU</name>
<evidence type="ECO:0000256" key="1">
    <source>
        <dbReference type="SAM" id="Phobius"/>
    </source>
</evidence>
<feature type="transmembrane region" description="Helical" evidence="1">
    <location>
        <begin position="33"/>
        <end position="55"/>
    </location>
</feature>
<dbReference type="STRING" id="415426.Hbut_1484"/>
<gene>
    <name evidence="2" type="ordered locus">Hbut_1484</name>
</gene>
<dbReference type="GeneID" id="68758130"/>
<keyword evidence="1" id="KW-1133">Transmembrane helix</keyword>
<dbReference type="Proteomes" id="UP000002593">
    <property type="component" value="Chromosome"/>
</dbReference>
<organism evidence="2 3">
    <name type="scientific">Hyperthermus butylicus (strain DSM 5456 / JCM 9403 / PLM1-5)</name>
    <dbReference type="NCBI Taxonomy" id="415426"/>
    <lineage>
        <taxon>Archaea</taxon>
        <taxon>Thermoproteota</taxon>
        <taxon>Thermoprotei</taxon>
        <taxon>Desulfurococcales</taxon>
        <taxon>Pyrodictiaceae</taxon>
        <taxon>Hyperthermus</taxon>
    </lineage>
</organism>
<feature type="transmembrane region" description="Helical" evidence="1">
    <location>
        <begin position="61"/>
        <end position="81"/>
    </location>
</feature>
<evidence type="ECO:0000313" key="2">
    <source>
        <dbReference type="EMBL" id="ABM81308.1"/>
    </source>
</evidence>
<dbReference type="RefSeq" id="WP_011822626.1">
    <property type="nucleotide sequence ID" value="NC_008818.1"/>
</dbReference>
<keyword evidence="1" id="KW-0472">Membrane</keyword>
<proteinExistence type="predicted"/>
<dbReference type="EMBL" id="CP000493">
    <property type="protein sequence ID" value="ABM81308.1"/>
    <property type="molecule type" value="Genomic_DNA"/>
</dbReference>
<evidence type="ECO:0000313" key="3">
    <source>
        <dbReference type="Proteomes" id="UP000002593"/>
    </source>
</evidence>
<dbReference type="EnsemblBacteria" id="ABM81308">
    <property type="protein sequence ID" value="ABM81308"/>
    <property type="gene ID" value="Hbut_1484"/>
</dbReference>
<accession>A2BMU7</accession>
<protein>
    <submittedName>
        <fullName evidence="2">Uncharacterized protein</fullName>
    </submittedName>
</protein>
<dbReference type="HOGENOM" id="CLU_1820992_0_0_2"/>
<reference evidence="2 3" key="1">
    <citation type="journal article" date="2007" name="Archaea">
        <title>The genome of Hyperthermus butylicus: a sulfur-reducing, peptide fermenting, neutrophilic Crenarchaeote growing up to 108 degrees C.</title>
        <authorList>
            <person name="Brugger K."/>
            <person name="Chen L."/>
            <person name="Stark M."/>
            <person name="Zibat A."/>
            <person name="Redder P."/>
            <person name="Ruepp A."/>
            <person name="Awayez M."/>
            <person name="She Q."/>
            <person name="Garrett R.A."/>
            <person name="Klenk H.P."/>
        </authorList>
    </citation>
    <scope>NUCLEOTIDE SEQUENCE [LARGE SCALE GENOMIC DNA]</scope>
    <source>
        <strain evidence="3">DSM 5456 / JCM 9403 / PLM1-5</strain>
    </source>
</reference>